<sequence>MLGAWLLLAALLAGQPALADTPVFTPPQQRSALLREQPWPRNSFVVLAYHDVNDDEADQRYLAVTTRKLIGEFAWLRENGYQPISVQQILDAHAGRKDLPEKAVLLSFDDGYSSFYSRVFPLLRAYQWPALWAPVGSWLDTPADQPIDFGGLITPREHFGTWEQVREVHASGLVEIGAHTQNMHFGQTANPQGNTQPAAASLFYDMQSGRYESHAQFDARISQDIQAVSSRIAQYTGQPPRAWVWPYGAMHGRTWQIAKRYGYQLSFGLEAGLANAAQLDNIPRFLIGSDLSLAQFAGFITGIQEQEPMRAVHVDLDYVYDSDPQQQERNIGELVQRIYDMRITTVFLQAFADPQGDGVIRSVYFPNRVLPMRADLFNRVAWQLHTRADVDVYAWMPVLAFELDPAITRVASAQGLAAQGAGGANGQASSRAHAPGHYPRLSPFDPAARQAIRTLYEDLGWQAAFDGVIFHDDAMLTEDEDLSEPALHAYREAGFIGPFPVPLEDAAQQQRWMRFKTDALTDLTLELLEAVRSIRGAHVRSARNLFVGTVIQPDSERWLAQNFRQSLASYDWVVPMVMPLMEQVPRQRIDAWLDSVVDAVAAIPGGLEKTVFEVQAVDWAAQGAQRRIPSDRIGQWLRRLNIRGARHMAYYPDDFVHQHPDTATMRRHLSNHWFPLP</sequence>
<dbReference type="InterPro" id="IPR002509">
    <property type="entry name" value="NODB_dom"/>
</dbReference>
<evidence type="ECO:0000313" key="4">
    <source>
        <dbReference type="EMBL" id="KKW68939.1"/>
    </source>
</evidence>
<dbReference type="GO" id="GO:0043708">
    <property type="term" value="P:cell adhesion involved in biofilm formation"/>
    <property type="evidence" value="ECO:0007669"/>
    <property type="project" value="InterPro"/>
</dbReference>
<dbReference type="PROSITE" id="PS51677">
    <property type="entry name" value="NODB"/>
    <property type="match status" value="1"/>
</dbReference>
<dbReference type="STRING" id="1610491.AAV94_03020"/>
<dbReference type="SUPFAM" id="SSF88713">
    <property type="entry name" value="Glycoside hydrolase/deacetylase"/>
    <property type="match status" value="1"/>
</dbReference>
<dbReference type="InterPro" id="IPR023854">
    <property type="entry name" value="PGA_deacetylase_PgaB"/>
</dbReference>
<dbReference type="Proteomes" id="UP000050580">
    <property type="component" value="Unassembled WGS sequence"/>
</dbReference>
<evidence type="ECO:0000256" key="1">
    <source>
        <dbReference type="ARBA" id="ARBA00022729"/>
    </source>
</evidence>
<protein>
    <submittedName>
        <fullName evidence="4">Outer membrane N-deacetylase</fullName>
    </submittedName>
</protein>
<dbReference type="Pfam" id="PF14883">
    <property type="entry name" value="GHL13"/>
    <property type="match status" value="1"/>
</dbReference>
<reference evidence="4 5" key="1">
    <citation type="submission" date="2015-05" db="EMBL/GenBank/DDBJ databases">
        <title>Draft genome sequence of Lampropedia sp. CT6, isolated from the microbial mat of a hot water spring, located at Manikaran, India.</title>
        <authorList>
            <person name="Tripathi C."/>
            <person name="Rani P."/>
            <person name="Mahato N.K."/>
            <person name="Lal R."/>
        </authorList>
    </citation>
    <scope>NUCLEOTIDE SEQUENCE [LARGE SCALE GENOMIC DNA]</scope>
    <source>
        <strain evidence="4 5">CT6</strain>
    </source>
</reference>
<accession>A0A0U1Q2E8</accession>
<keyword evidence="1 2" id="KW-0732">Signal</keyword>
<evidence type="ECO:0000313" key="5">
    <source>
        <dbReference type="Proteomes" id="UP000050580"/>
    </source>
</evidence>
<dbReference type="Gene3D" id="3.20.20.370">
    <property type="entry name" value="Glycoside hydrolase/deacetylase"/>
    <property type="match status" value="1"/>
</dbReference>
<dbReference type="Pfam" id="PF01522">
    <property type="entry name" value="Polysacc_deac_1"/>
    <property type="match status" value="1"/>
</dbReference>
<feature type="domain" description="NodB homology" evidence="3">
    <location>
        <begin position="102"/>
        <end position="344"/>
    </location>
</feature>
<evidence type="ECO:0000259" key="3">
    <source>
        <dbReference type="PROSITE" id="PS51677"/>
    </source>
</evidence>
<name>A0A0U1Q2E8_9BURK</name>
<dbReference type="InterPro" id="IPR051398">
    <property type="entry name" value="Polysacch_Deacetylase"/>
</dbReference>
<feature type="signal peptide" evidence="2">
    <location>
        <begin position="1"/>
        <end position="19"/>
    </location>
</feature>
<dbReference type="GO" id="GO:0005975">
    <property type="term" value="P:carbohydrate metabolic process"/>
    <property type="evidence" value="ECO:0007669"/>
    <property type="project" value="InterPro"/>
</dbReference>
<keyword evidence="5" id="KW-1185">Reference proteome</keyword>
<dbReference type="EMBL" id="LBNQ01000012">
    <property type="protein sequence ID" value="KKW68939.1"/>
    <property type="molecule type" value="Genomic_DNA"/>
</dbReference>
<dbReference type="NCBIfam" id="TIGR03938">
    <property type="entry name" value="deacetyl_PgaB"/>
    <property type="match status" value="1"/>
</dbReference>
<dbReference type="AlphaFoldDB" id="A0A0U1Q2E8"/>
<dbReference type="Gene3D" id="3.20.20.80">
    <property type="entry name" value="Glycosidases"/>
    <property type="match status" value="1"/>
</dbReference>
<feature type="chain" id="PRO_5006713092" evidence="2">
    <location>
        <begin position="20"/>
        <end position="677"/>
    </location>
</feature>
<evidence type="ECO:0000256" key="2">
    <source>
        <dbReference type="SAM" id="SignalP"/>
    </source>
</evidence>
<dbReference type="PANTHER" id="PTHR34216">
    <property type="match status" value="1"/>
</dbReference>
<gene>
    <name evidence="4" type="primary">pgaB</name>
    <name evidence="4" type="ORF">AAV94_03020</name>
</gene>
<dbReference type="NCBIfam" id="NF011177">
    <property type="entry name" value="PRK14582.1"/>
    <property type="match status" value="1"/>
</dbReference>
<dbReference type="PATRIC" id="fig|1610491.3.peg.633"/>
<dbReference type="InterPro" id="IPR011330">
    <property type="entry name" value="Glyco_hydro/deAcase_b/a-brl"/>
</dbReference>
<organism evidence="4 5">
    <name type="scientific">Lampropedia cohaerens</name>
    <dbReference type="NCBI Taxonomy" id="1610491"/>
    <lineage>
        <taxon>Bacteria</taxon>
        <taxon>Pseudomonadati</taxon>
        <taxon>Pseudomonadota</taxon>
        <taxon>Betaproteobacteria</taxon>
        <taxon>Burkholderiales</taxon>
        <taxon>Comamonadaceae</taxon>
        <taxon>Lampropedia</taxon>
    </lineage>
</organism>
<proteinExistence type="predicted"/>
<comment type="caution">
    <text evidence="4">The sequence shown here is derived from an EMBL/GenBank/DDBJ whole genome shotgun (WGS) entry which is preliminary data.</text>
</comment>
<dbReference type="InterPro" id="IPR032772">
    <property type="entry name" value="PGA_deacetylase_PgaB_C"/>
</dbReference>
<dbReference type="PANTHER" id="PTHR34216:SF7">
    <property type="entry name" value="POLY-BETA-1,6-N-ACETYL-D-GLUCOSAMINE N-DEACETYLASE"/>
    <property type="match status" value="1"/>
</dbReference>
<dbReference type="GO" id="GO:0016810">
    <property type="term" value="F:hydrolase activity, acting on carbon-nitrogen (but not peptide) bonds"/>
    <property type="evidence" value="ECO:0007669"/>
    <property type="project" value="InterPro"/>
</dbReference>